<gene>
    <name evidence="3" type="ORF">MFU01_71410</name>
    <name evidence="4" type="ORF">SAMN05443572_111231</name>
</gene>
<feature type="domain" description="ADYC" evidence="2">
    <location>
        <begin position="231"/>
        <end position="406"/>
    </location>
</feature>
<evidence type="ECO:0000256" key="1">
    <source>
        <dbReference type="SAM" id="MobiDB-lite"/>
    </source>
</evidence>
<dbReference type="EMBL" id="FOIB01000011">
    <property type="protein sequence ID" value="SEU36586.1"/>
    <property type="molecule type" value="Genomic_DNA"/>
</dbReference>
<dbReference type="AlphaFoldDB" id="A0A511TD46"/>
<dbReference type="Proteomes" id="UP000321514">
    <property type="component" value="Unassembled WGS sequence"/>
</dbReference>
<name>A0A511TD46_MYXFU</name>
<feature type="region of interest" description="Disordered" evidence="1">
    <location>
        <begin position="423"/>
        <end position="445"/>
    </location>
</feature>
<comment type="caution">
    <text evidence="3">The sequence shown here is derived from an EMBL/GenBank/DDBJ whole genome shotgun (WGS) entry which is preliminary data.</text>
</comment>
<proteinExistence type="predicted"/>
<evidence type="ECO:0000259" key="2">
    <source>
        <dbReference type="Pfam" id="PF20032"/>
    </source>
</evidence>
<organism evidence="3 6">
    <name type="scientific">Myxococcus fulvus</name>
    <dbReference type="NCBI Taxonomy" id="33"/>
    <lineage>
        <taxon>Bacteria</taxon>
        <taxon>Pseudomonadati</taxon>
        <taxon>Myxococcota</taxon>
        <taxon>Myxococcia</taxon>
        <taxon>Myxococcales</taxon>
        <taxon>Cystobacterineae</taxon>
        <taxon>Myxococcaceae</taxon>
        <taxon>Myxococcus</taxon>
    </lineage>
</organism>
<reference evidence="4 5" key="1">
    <citation type="submission" date="2016-10" db="EMBL/GenBank/DDBJ databases">
        <authorList>
            <person name="Varghese N."/>
            <person name="Submissions S."/>
        </authorList>
    </citation>
    <scope>NUCLEOTIDE SEQUENCE [LARGE SCALE GENOMIC DNA]</scope>
    <source>
        <strain evidence="4 5">DSM 16525</strain>
    </source>
</reference>
<evidence type="ECO:0000313" key="4">
    <source>
        <dbReference type="EMBL" id="SEU36586.1"/>
    </source>
</evidence>
<reference evidence="3 6" key="2">
    <citation type="submission" date="2019-07" db="EMBL/GenBank/DDBJ databases">
        <title>Whole genome shotgun sequence of Myxococcus fulvus NBRC 100333.</title>
        <authorList>
            <person name="Hosoyama A."/>
            <person name="Uohara A."/>
            <person name="Ohji S."/>
            <person name="Ichikawa N."/>
        </authorList>
    </citation>
    <scope>NUCLEOTIDE SEQUENCE [LARGE SCALE GENOMIC DNA]</scope>
    <source>
        <strain evidence="3 6">NBRC 100333</strain>
    </source>
</reference>
<dbReference type="PROSITE" id="PS51257">
    <property type="entry name" value="PROKAR_LIPOPROTEIN"/>
    <property type="match status" value="1"/>
</dbReference>
<sequence length="445" mass="47659">MPLKQAPRPSAFDSRMRSWLLCLLMLFLAPGVSGCCALFPGSKSCVKPTPPPGEPDPNESLPVRDCSVETCELGGRARPLTPWECPTGQPNCQPPETNGLGIYIVEGGNYCFVVDGSPRFCPEAFENVPASASFPQPSVRLMGRDPTRSGGRLSGYTVSGLLQNPQAPGAGEGVRIHSIQATGTQLTVNYCSLSGPCLDRGTQVHSLRGEELHRLKLVMLLPADDGGGPRRAVILELAVTPRADASARVHGYDVLYREYGTGLPWLNHCAPRGVTAPDRDPTSFLPGLRINSVNAAVEPVSAWTTIGCESGAIVTCLDWGYAPWSPDTGGYDVLRGYVFGSCLQAKRAAYFVGRGDLASYTRNGTRIARRDEFGLGRSANNHVEELRTLEALWSPQGAVCLNPENRRVPDMLLPEGLRGVPPCASPPTWTPTGKLATGRLSPAPD</sequence>
<evidence type="ECO:0000313" key="3">
    <source>
        <dbReference type="EMBL" id="GEN12104.1"/>
    </source>
</evidence>
<dbReference type="InterPro" id="IPR045426">
    <property type="entry name" value="ADYC"/>
</dbReference>
<evidence type="ECO:0000313" key="5">
    <source>
        <dbReference type="Proteomes" id="UP000183760"/>
    </source>
</evidence>
<protein>
    <recommendedName>
        <fullName evidence="2">ADYC domain-containing protein</fullName>
    </recommendedName>
</protein>
<evidence type="ECO:0000313" key="6">
    <source>
        <dbReference type="Proteomes" id="UP000321514"/>
    </source>
</evidence>
<dbReference type="Pfam" id="PF20032">
    <property type="entry name" value="ADYC"/>
    <property type="match status" value="1"/>
</dbReference>
<accession>A0A511TD46</accession>
<dbReference type="EMBL" id="BJXR01000054">
    <property type="protein sequence ID" value="GEN12104.1"/>
    <property type="molecule type" value="Genomic_DNA"/>
</dbReference>
<keyword evidence="5" id="KW-1185">Reference proteome</keyword>
<dbReference type="Proteomes" id="UP000183760">
    <property type="component" value="Unassembled WGS sequence"/>
</dbReference>